<keyword evidence="4 8" id="KW-0812">Transmembrane</keyword>
<comment type="subcellular location">
    <subcellularLocation>
        <location evidence="1">Membrane</location>
        <topology evidence="1">Multi-pass membrane protein</topology>
    </subcellularLocation>
</comment>
<gene>
    <name evidence="11" type="ORF">FCM35_KLT05971</name>
</gene>
<reference evidence="11" key="1">
    <citation type="submission" date="2020-01" db="EMBL/GenBank/DDBJ databases">
        <title>Genome sequence of Kobresia littledalei, the first chromosome-level genome in the family Cyperaceae.</title>
        <authorList>
            <person name="Qu G."/>
        </authorList>
    </citation>
    <scope>NUCLEOTIDE SEQUENCE</scope>
    <source>
        <strain evidence="11">C.B.Clarke</strain>
        <tissue evidence="11">Leaf</tissue>
    </source>
</reference>
<dbReference type="FunFam" id="1.50.40.10:FF:000075">
    <property type="entry name" value="Nicotinamide adenine dinucleotide transporter 2, mitochondrial"/>
    <property type="match status" value="1"/>
</dbReference>
<evidence type="ECO:0000256" key="3">
    <source>
        <dbReference type="ARBA" id="ARBA00022448"/>
    </source>
</evidence>
<dbReference type="OrthoDB" id="10266426at2759"/>
<comment type="caution">
    <text evidence="11">The sequence shown here is derived from an EMBL/GenBank/DDBJ whole genome shotgun (WGS) entry which is preliminary data.</text>
</comment>
<feature type="transmembrane region" description="Helical" evidence="10">
    <location>
        <begin position="14"/>
        <end position="37"/>
    </location>
</feature>
<evidence type="ECO:0000256" key="10">
    <source>
        <dbReference type="SAM" id="Phobius"/>
    </source>
</evidence>
<dbReference type="Gene3D" id="1.50.40.10">
    <property type="entry name" value="Mitochondrial carrier domain"/>
    <property type="match status" value="1"/>
</dbReference>
<comment type="similarity">
    <text evidence="2 9">Belongs to the mitochondrial carrier (TC 2.A.29) family.</text>
</comment>
<dbReference type="GO" id="GO:0015215">
    <property type="term" value="F:nucleotide transmembrane transporter activity"/>
    <property type="evidence" value="ECO:0007669"/>
    <property type="project" value="UniProtKB-ARBA"/>
</dbReference>
<dbReference type="PRINTS" id="PR00926">
    <property type="entry name" value="MITOCARRIER"/>
</dbReference>
<evidence type="ECO:0000256" key="8">
    <source>
        <dbReference type="PROSITE-ProRule" id="PRU00282"/>
    </source>
</evidence>
<dbReference type="EMBL" id="SWLB01000015">
    <property type="protein sequence ID" value="KAF3328893.1"/>
    <property type="molecule type" value="Genomic_DNA"/>
</dbReference>
<evidence type="ECO:0000256" key="4">
    <source>
        <dbReference type="ARBA" id="ARBA00022692"/>
    </source>
</evidence>
<evidence type="ECO:0000256" key="6">
    <source>
        <dbReference type="ARBA" id="ARBA00022989"/>
    </source>
</evidence>
<dbReference type="InterPro" id="IPR044712">
    <property type="entry name" value="SLC25A32-like"/>
</dbReference>
<keyword evidence="5" id="KW-0677">Repeat</keyword>
<keyword evidence="6 10" id="KW-1133">Transmembrane helix</keyword>
<feature type="repeat" description="Solcar" evidence="8">
    <location>
        <begin position="11"/>
        <end position="101"/>
    </location>
</feature>
<feature type="transmembrane region" description="Helical" evidence="10">
    <location>
        <begin position="116"/>
        <end position="136"/>
    </location>
</feature>
<evidence type="ECO:0000313" key="12">
    <source>
        <dbReference type="Proteomes" id="UP000623129"/>
    </source>
</evidence>
<dbReference type="AlphaFoldDB" id="A0A833QV50"/>
<dbReference type="InterPro" id="IPR023395">
    <property type="entry name" value="MCP_dom_sf"/>
</dbReference>
<dbReference type="SUPFAM" id="SSF103506">
    <property type="entry name" value="Mitochondrial carrier"/>
    <property type="match status" value="1"/>
</dbReference>
<evidence type="ECO:0000313" key="11">
    <source>
        <dbReference type="EMBL" id="KAF3328893.1"/>
    </source>
</evidence>
<dbReference type="InterPro" id="IPR002067">
    <property type="entry name" value="MCP"/>
</dbReference>
<name>A0A833QV50_9POAL</name>
<sequence>MYNFDSIGLSRRDLLNACAGASSGVIAAVFVCPLDLIKTRLQVHGLRNLPPTNGSYIIASLEQIVKNEGMSGMYRGLAPTILALLPTWAVYFTVYGKLKHEFASGTNDQLSVAGNVLAAVGAGTASALVSNPLWVVKTRIQARDIKSEMVLYESTLSALRTIKRQEGFRGLYSGILPSLAGVSHAAIQFPAYEKLKSYLAKTENTTVDKLSPGNLAVASSLSKLLASTITYPHEVIRSKLQGQSYTNETGSRYSGAIDCTKKVFMRDGLPGLYRGYATNLLRTIPTNVITLTSYELIYRLLNRVLLDEKDHKLAPR</sequence>
<accession>A0A833QV50</accession>
<feature type="repeat" description="Solcar" evidence="8">
    <location>
        <begin position="210"/>
        <end position="300"/>
    </location>
</feature>
<evidence type="ECO:0000256" key="7">
    <source>
        <dbReference type="ARBA" id="ARBA00023136"/>
    </source>
</evidence>
<dbReference type="Pfam" id="PF00153">
    <property type="entry name" value="Mito_carr"/>
    <property type="match status" value="3"/>
</dbReference>
<keyword evidence="7 8" id="KW-0472">Membrane</keyword>
<feature type="repeat" description="Solcar" evidence="8">
    <location>
        <begin position="110"/>
        <end position="198"/>
    </location>
</feature>
<protein>
    <submittedName>
        <fullName evidence="11">Nicotinamide adenine dinucleotide transporter 1</fullName>
    </submittedName>
</protein>
<evidence type="ECO:0000256" key="5">
    <source>
        <dbReference type="ARBA" id="ARBA00022737"/>
    </source>
</evidence>
<dbReference type="InterPro" id="IPR018108">
    <property type="entry name" value="MCP_transmembrane"/>
</dbReference>
<keyword evidence="3 9" id="KW-0813">Transport</keyword>
<evidence type="ECO:0000256" key="9">
    <source>
        <dbReference type="RuleBase" id="RU000488"/>
    </source>
</evidence>
<organism evidence="11 12">
    <name type="scientific">Carex littledalei</name>
    <dbReference type="NCBI Taxonomy" id="544730"/>
    <lineage>
        <taxon>Eukaryota</taxon>
        <taxon>Viridiplantae</taxon>
        <taxon>Streptophyta</taxon>
        <taxon>Embryophyta</taxon>
        <taxon>Tracheophyta</taxon>
        <taxon>Spermatophyta</taxon>
        <taxon>Magnoliopsida</taxon>
        <taxon>Liliopsida</taxon>
        <taxon>Poales</taxon>
        <taxon>Cyperaceae</taxon>
        <taxon>Cyperoideae</taxon>
        <taxon>Cariceae</taxon>
        <taxon>Carex</taxon>
        <taxon>Carex subgen. Euthyceras</taxon>
    </lineage>
</organism>
<evidence type="ECO:0000256" key="2">
    <source>
        <dbReference type="ARBA" id="ARBA00006375"/>
    </source>
</evidence>
<dbReference type="PROSITE" id="PS50920">
    <property type="entry name" value="SOLCAR"/>
    <property type="match status" value="3"/>
</dbReference>
<dbReference type="PANTHER" id="PTHR45683">
    <property type="entry name" value="MITOCHONDRIAL NICOTINAMIDE ADENINE DINUCLEOTIDE TRANSPORTER 1-RELATED-RELATED"/>
    <property type="match status" value="1"/>
</dbReference>
<feature type="transmembrane region" description="Helical" evidence="10">
    <location>
        <begin position="76"/>
        <end position="96"/>
    </location>
</feature>
<dbReference type="GO" id="GO:0016020">
    <property type="term" value="C:membrane"/>
    <property type="evidence" value="ECO:0007669"/>
    <property type="project" value="UniProtKB-SubCell"/>
</dbReference>
<evidence type="ECO:0000256" key="1">
    <source>
        <dbReference type="ARBA" id="ARBA00004141"/>
    </source>
</evidence>
<dbReference type="Proteomes" id="UP000623129">
    <property type="component" value="Unassembled WGS sequence"/>
</dbReference>
<keyword evidence="12" id="KW-1185">Reference proteome</keyword>
<proteinExistence type="inferred from homology"/>